<dbReference type="GO" id="GO:0015627">
    <property type="term" value="C:type II protein secretion system complex"/>
    <property type="evidence" value="ECO:0007669"/>
    <property type="project" value="InterPro"/>
</dbReference>
<keyword evidence="4 6" id="KW-1133">Transmembrane helix</keyword>
<dbReference type="GO" id="GO:0016020">
    <property type="term" value="C:membrane"/>
    <property type="evidence" value="ECO:0007669"/>
    <property type="project" value="UniProtKB-SubCell"/>
</dbReference>
<dbReference type="SUPFAM" id="SSF54523">
    <property type="entry name" value="Pili subunits"/>
    <property type="match status" value="1"/>
</dbReference>
<dbReference type="EMBL" id="PCUC01000064">
    <property type="protein sequence ID" value="PIQ07143.1"/>
    <property type="molecule type" value="Genomic_DNA"/>
</dbReference>
<dbReference type="PANTHER" id="PTHR30093:SF44">
    <property type="entry name" value="TYPE II SECRETION SYSTEM CORE PROTEIN G"/>
    <property type="match status" value="1"/>
</dbReference>
<feature type="transmembrane region" description="Helical" evidence="6">
    <location>
        <begin position="12"/>
        <end position="37"/>
    </location>
</feature>
<gene>
    <name evidence="7" type="ORF">COW72_01210</name>
</gene>
<reference evidence="7 8" key="1">
    <citation type="submission" date="2017-09" db="EMBL/GenBank/DDBJ databases">
        <title>Depth-based differentiation of microbial function through sediment-hosted aquifers and enrichment of novel symbionts in the deep terrestrial subsurface.</title>
        <authorList>
            <person name="Probst A.J."/>
            <person name="Ladd B."/>
            <person name="Jarett J.K."/>
            <person name="Geller-Mcgrath D.E."/>
            <person name="Sieber C.M."/>
            <person name="Emerson J.B."/>
            <person name="Anantharaman K."/>
            <person name="Thomas B.C."/>
            <person name="Malmstrom R."/>
            <person name="Stieglmeier M."/>
            <person name="Klingl A."/>
            <person name="Woyke T."/>
            <person name="Ryan C.M."/>
            <person name="Banfield J.F."/>
        </authorList>
    </citation>
    <scope>NUCLEOTIDE SEQUENCE [LARGE SCALE GENOMIC DNA]</scope>
    <source>
        <strain evidence="7">CG18_big_fil_WC_8_21_14_2_50_37_10</strain>
    </source>
</reference>
<dbReference type="InterPro" id="IPR045584">
    <property type="entry name" value="Pilin-like"/>
</dbReference>
<dbReference type="InterPro" id="IPR012902">
    <property type="entry name" value="N_methyl_site"/>
</dbReference>
<evidence type="ECO:0000256" key="2">
    <source>
        <dbReference type="ARBA" id="ARBA00022481"/>
    </source>
</evidence>
<evidence type="ECO:0000256" key="5">
    <source>
        <dbReference type="ARBA" id="ARBA00023136"/>
    </source>
</evidence>
<organism evidence="7 8">
    <name type="scientific">Candidatus Nealsonbacteria bacterium CG18_big_fil_WC_8_21_14_2_50_37_10</name>
    <dbReference type="NCBI Taxonomy" id="1974717"/>
    <lineage>
        <taxon>Bacteria</taxon>
        <taxon>Candidatus Nealsoniibacteriota</taxon>
    </lineage>
</organism>
<evidence type="ECO:0000256" key="4">
    <source>
        <dbReference type="ARBA" id="ARBA00022989"/>
    </source>
</evidence>
<dbReference type="InterPro" id="IPR000983">
    <property type="entry name" value="Bac_GSPG_pilin"/>
</dbReference>
<comment type="caution">
    <text evidence="7">The sequence shown here is derived from an EMBL/GenBank/DDBJ whole genome shotgun (WGS) entry which is preliminary data.</text>
</comment>
<dbReference type="Proteomes" id="UP000230778">
    <property type="component" value="Unassembled WGS sequence"/>
</dbReference>
<dbReference type="NCBIfam" id="TIGR02532">
    <property type="entry name" value="IV_pilin_GFxxxE"/>
    <property type="match status" value="1"/>
</dbReference>
<keyword evidence="3 6" id="KW-0812">Transmembrane</keyword>
<name>A0A2H0FKG6_9BACT</name>
<evidence type="ECO:0008006" key="9">
    <source>
        <dbReference type="Google" id="ProtNLM"/>
    </source>
</evidence>
<dbReference type="PROSITE" id="PS00409">
    <property type="entry name" value="PROKAR_NTER_METHYL"/>
    <property type="match status" value="1"/>
</dbReference>
<dbReference type="GO" id="GO:0015628">
    <property type="term" value="P:protein secretion by the type II secretion system"/>
    <property type="evidence" value="ECO:0007669"/>
    <property type="project" value="InterPro"/>
</dbReference>
<dbReference type="AlphaFoldDB" id="A0A2H0FKG6"/>
<evidence type="ECO:0000313" key="8">
    <source>
        <dbReference type="Proteomes" id="UP000230778"/>
    </source>
</evidence>
<dbReference type="PRINTS" id="PR00813">
    <property type="entry name" value="BCTERIALGSPG"/>
</dbReference>
<evidence type="ECO:0000256" key="3">
    <source>
        <dbReference type="ARBA" id="ARBA00022692"/>
    </source>
</evidence>
<evidence type="ECO:0000256" key="6">
    <source>
        <dbReference type="SAM" id="Phobius"/>
    </source>
</evidence>
<protein>
    <recommendedName>
        <fullName evidence="9">Type II secretion system protein GspG C-terminal domain-containing protein</fullName>
    </recommendedName>
</protein>
<keyword evidence="2" id="KW-0488">Methylation</keyword>
<accession>A0A2H0FKG6</accession>
<evidence type="ECO:0000313" key="7">
    <source>
        <dbReference type="EMBL" id="PIQ07143.1"/>
    </source>
</evidence>
<dbReference type="PANTHER" id="PTHR30093">
    <property type="entry name" value="GENERAL SECRETION PATHWAY PROTEIN G"/>
    <property type="match status" value="1"/>
</dbReference>
<comment type="subcellular location">
    <subcellularLocation>
        <location evidence="1">Membrane</location>
        <topology evidence="1">Single-pass membrane protein</topology>
    </subcellularLocation>
</comment>
<dbReference type="Pfam" id="PF07963">
    <property type="entry name" value="N_methyl"/>
    <property type="match status" value="1"/>
</dbReference>
<dbReference type="Gene3D" id="3.30.700.10">
    <property type="entry name" value="Glycoprotein, Type 4 Pilin"/>
    <property type="match status" value="1"/>
</dbReference>
<sequence>MQVFTKKHRGFTLIELLVVIAIIGILASIVLVSLGGARTKAKDASVKANMDTMRLAVEMYATGNNTYVLLASDEKTSYDNAKDTAVAQGATFIVADGGYFSATKYCIQCTLPGGGSWCLDSGGSVGGTAVACDNTDFNCP</sequence>
<keyword evidence="5 6" id="KW-0472">Membrane</keyword>
<evidence type="ECO:0000256" key="1">
    <source>
        <dbReference type="ARBA" id="ARBA00004167"/>
    </source>
</evidence>
<proteinExistence type="predicted"/>